<evidence type="ECO:0000313" key="5">
    <source>
        <dbReference type="Proteomes" id="UP000625247"/>
    </source>
</evidence>
<name>A0ABR9A978_9PSED</name>
<organism evidence="4 5">
    <name type="scientific">Pseudomonas lutea</name>
    <dbReference type="NCBI Taxonomy" id="243924"/>
    <lineage>
        <taxon>Bacteria</taxon>
        <taxon>Pseudomonadati</taxon>
        <taxon>Pseudomonadota</taxon>
        <taxon>Gammaproteobacteria</taxon>
        <taxon>Pseudomonadales</taxon>
        <taxon>Pseudomonadaceae</taxon>
        <taxon>Pseudomonas</taxon>
    </lineage>
</organism>
<evidence type="ECO:0000256" key="1">
    <source>
        <dbReference type="SAM" id="MobiDB-lite"/>
    </source>
</evidence>
<proteinExistence type="predicted"/>
<dbReference type="Gene3D" id="3.10.350.10">
    <property type="entry name" value="LysM domain"/>
    <property type="match status" value="1"/>
</dbReference>
<dbReference type="EMBL" id="JACYNP010000007">
    <property type="protein sequence ID" value="MBD8122685.1"/>
    <property type="molecule type" value="Genomic_DNA"/>
</dbReference>
<gene>
    <name evidence="4" type="ORF">IFT62_15805</name>
</gene>
<evidence type="ECO:0000313" key="4">
    <source>
        <dbReference type="EMBL" id="MBD8122685.1"/>
    </source>
</evidence>
<protein>
    <submittedName>
        <fullName evidence="4">LysM peptidoglycan-binding domain-containing protein</fullName>
    </submittedName>
</protein>
<dbReference type="PROSITE" id="PS51782">
    <property type="entry name" value="LYSM"/>
    <property type="match status" value="1"/>
</dbReference>
<dbReference type="RefSeq" id="WP_191944820.1">
    <property type="nucleotide sequence ID" value="NZ_JACYNP010000007.1"/>
</dbReference>
<dbReference type="CDD" id="cd00118">
    <property type="entry name" value="LysM"/>
    <property type="match status" value="1"/>
</dbReference>
<dbReference type="InterPro" id="IPR057840">
    <property type="entry name" value="FimV_N"/>
</dbReference>
<feature type="domain" description="LysM" evidence="3">
    <location>
        <begin position="190"/>
        <end position="247"/>
    </location>
</feature>
<dbReference type="InterPro" id="IPR020011">
    <property type="entry name" value="FimV_C"/>
</dbReference>
<keyword evidence="5" id="KW-1185">Reference proteome</keyword>
<evidence type="ECO:0000256" key="2">
    <source>
        <dbReference type="SAM" id="Phobius"/>
    </source>
</evidence>
<dbReference type="NCBIfam" id="TIGR03504">
    <property type="entry name" value="FimV_Cterm"/>
    <property type="match status" value="1"/>
</dbReference>
<feature type="transmembrane region" description="Helical" evidence="2">
    <location>
        <begin position="389"/>
        <end position="409"/>
    </location>
</feature>
<dbReference type="Proteomes" id="UP000625247">
    <property type="component" value="Unassembled WGS sequence"/>
</dbReference>
<dbReference type="InterPro" id="IPR036779">
    <property type="entry name" value="LysM_dom_sf"/>
</dbReference>
<evidence type="ECO:0000259" key="3">
    <source>
        <dbReference type="PROSITE" id="PS51782"/>
    </source>
</evidence>
<dbReference type="InterPro" id="IPR018392">
    <property type="entry name" value="LysM"/>
</dbReference>
<feature type="region of interest" description="Disordered" evidence="1">
    <location>
        <begin position="654"/>
        <end position="679"/>
    </location>
</feature>
<dbReference type="Gene3D" id="1.20.58.2200">
    <property type="match status" value="1"/>
</dbReference>
<feature type="region of interest" description="Disordered" evidence="1">
    <location>
        <begin position="247"/>
        <end position="296"/>
    </location>
</feature>
<keyword evidence="2" id="KW-1133">Transmembrane helix</keyword>
<comment type="caution">
    <text evidence="4">The sequence shown here is derived from an EMBL/GenBank/DDBJ whole genome shotgun (WGS) entry which is preliminary data.</text>
</comment>
<feature type="compositionally biased region" description="Low complexity" evidence="1">
    <location>
        <begin position="248"/>
        <end position="285"/>
    </location>
</feature>
<accession>A0ABR9A978</accession>
<keyword evidence="2" id="KW-0812">Transmembrane</keyword>
<feature type="region of interest" description="Disordered" evidence="1">
    <location>
        <begin position="156"/>
        <end position="190"/>
    </location>
</feature>
<dbReference type="InterPro" id="IPR038440">
    <property type="entry name" value="FimV_C_sf"/>
</dbReference>
<dbReference type="SMART" id="SM00257">
    <property type="entry name" value="LysM"/>
    <property type="match status" value="1"/>
</dbReference>
<dbReference type="Pfam" id="PF25800">
    <property type="entry name" value="FimV_N"/>
    <property type="match status" value="1"/>
</dbReference>
<reference evidence="4 5" key="1">
    <citation type="journal article" date="2020" name="FEMS Microbiol. Ecol.">
        <title>Temporal dynamics of bacterial communities during seed development and maturation.</title>
        <authorList>
            <person name="Chesneau G."/>
            <person name="Torres-Cortes G."/>
            <person name="Briand M."/>
            <person name="Darrasse A."/>
            <person name="Preveaux A."/>
            <person name="Marais C."/>
            <person name="Jacques M.A."/>
            <person name="Shade A."/>
            <person name="Barret M."/>
        </authorList>
    </citation>
    <scope>NUCLEOTIDE SEQUENCE [LARGE SCALE GENOMIC DNA]</scope>
    <source>
        <strain evidence="4 5">CFBP13723</strain>
    </source>
</reference>
<feature type="compositionally biased region" description="Polar residues" evidence="1">
    <location>
        <begin position="286"/>
        <end position="296"/>
    </location>
</feature>
<keyword evidence="2" id="KW-0472">Membrane</keyword>
<sequence length="797" mass="83676">MLKSFQAGSRREAGKAPRVQSGLRSGLLGIGLASVALLHSSVAAALGLGEISLHSALGQPFNADIELIEAGGMSPEEIVVGLAPPEAFAKAGVERVFFLNDLRFTPVIRGNRSVIHIESHKAVTEPYLNFLVRLVRPNGDQLHEYTVLLDPPTSASGVAATRSRAQSPAAGAKADESRLPVAPPQARQGKHYTVVSGDTLAGIARQVQAPGSKTSSADLVKGILALNPQTFPNGERSQLKVGQSLLLPDSASEPKPSAAAASNPAGTGSKATTPTSATPTPTPGSQNEPSTNAASDNEQLNKTLDELKQQVQTASVEEADKDKQIIELQTQLAELKAQSAQPAPSVAAAPAAAPAPAAVPATAATAPAPVAISVPAPAPTPVADVDDELPWTSILAGLLVLLLLLALAWSVRRNKIKNQQALESVAPEPIVRTGATVTPVFEVPAVTAPRPASSAPAGQRLAGAATDALDGASIYIAYGRFAEALAILRDALDRQPERTDVRLRILELLGEQGDVEGYDEEEQILLSQGVEAQKLNDIRSRYPKLVHQPAEPAPQAQPATFTTPAATSAIVPAAAVGVAAMASQAPDESVGEFLSDPSLSSEPIHDLAETSPVQPAQLDENAAASLNPVDLSDEFQLNLDDLSMDADWDLVDPFDSAPAARKPEPVPQAEPELDPSFSSDLTQLPEVFEMPDEQFLSDFAEEQSPLEMDVQFEPGPEVAAQSNNDLLDDAFLDSFMIEEGGFDLLSLEEEPLSKINEAQVLIDEGNIEEARRLLQEVIEGSDDGPQQTARDLLAGLG</sequence>